<dbReference type="Pfam" id="PF17418">
    <property type="entry name" value="SdpA"/>
    <property type="match status" value="1"/>
</dbReference>
<keyword evidence="3" id="KW-1185">Reference proteome</keyword>
<keyword evidence="1" id="KW-1133">Transmembrane helix</keyword>
<sequence>MLTEPEERTGAARGFAFTCAAFLTLAALIGITYLPKGFVGDSITARQDTAKLIWPMAWRFYINSADREYVVAYQQTGGSFVSLTHPAAAPEYLRGLSRKSYGDLVRLTSAAQAIPPDLWRECDTPDITECANVIAEAPRAPIPDRLASHVCGPAVFAVERPSADRTARCVTRVAAVELTC</sequence>
<keyword evidence="1" id="KW-0472">Membrane</keyword>
<dbReference type="STRING" id="84724.SAMN04488564_11752"/>
<keyword evidence="1" id="KW-0812">Transmembrane</keyword>
<feature type="transmembrane region" description="Helical" evidence="1">
    <location>
        <begin position="12"/>
        <end position="34"/>
    </location>
</feature>
<reference evidence="3" key="1">
    <citation type="submission" date="2016-10" db="EMBL/GenBank/DDBJ databases">
        <authorList>
            <person name="Varghese N."/>
            <person name="Submissions S."/>
        </authorList>
    </citation>
    <scope>NUCLEOTIDE SEQUENCE [LARGE SCALE GENOMIC DNA]</scope>
    <source>
        <strain evidence="3">DSM 44232</strain>
    </source>
</reference>
<dbReference type="Proteomes" id="UP000198583">
    <property type="component" value="Unassembled WGS sequence"/>
</dbReference>
<dbReference type="InterPro" id="IPR023902">
    <property type="entry name" value="Sporulation_SdpA"/>
</dbReference>
<accession>A0A1I6FGU4</accession>
<evidence type="ECO:0000313" key="2">
    <source>
        <dbReference type="EMBL" id="SFR29128.1"/>
    </source>
</evidence>
<protein>
    <recommendedName>
        <fullName evidence="4">Antimicrobial peptide system protein, SdpA family</fullName>
    </recommendedName>
</protein>
<evidence type="ECO:0000256" key="1">
    <source>
        <dbReference type="SAM" id="Phobius"/>
    </source>
</evidence>
<dbReference type="EMBL" id="FOYL01000017">
    <property type="protein sequence ID" value="SFR29128.1"/>
    <property type="molecule type" value="Genomic_DNA"/>
</dbReference>
<proteinExistence type="predicted"/>
<dbReference type="AlphaFoldDB" id="A0A1I6FGU4"/>
<evidence type="ECO:0000313" key="3">
    <source>
        <dbReference type="Proteomes" id="UP000198583"/>
    </source>
</evidence>
<organism evidence="2 3">
    <name type="scientific">Lentzea waywayandensis</name>
    <dbReference type="NCBI Taxonomy" id="84724"/>
    <lineage>
        <taxon>Bacteria</taxon>
        <taxon>Bacillati</taxon>
        <taxon>Actinomycetota</taxon>
        <taxon>Actinomycetes</taxon>
        <taxon>Pseudonocardiales</taxon>
        <taxon>Pseudonocardiaceae</taxon>
        <taxon>Lentzea</taxon>
    </lineage>
</organism>
<name>A0A1I6FGU4_9PSEU</name>
<gene>
    <name evidence="2" type="ORF">SAMN04488564_11752</name>
</gene>
<dbReference type="RefSeq" id="WP_177320897.1">
    <property type="nucleotide sequence ID" value="NZ_FOYL01000017.1"/>
</dbReference>
<evidence type="ECO:0008006" key="4">
    <source>
        <dbReference type="Google" id="ProtNLM"/>
    </source>
</evidence>